<protein>
    <submittedName>
        <fullName evidence="2">Uncharacterized protein</fullName>
    </submittedName>
</protein>
<organism evidence="2 3">
    <name type="scientific">Daubentonia madagascariensis</name>
    <name type="common">Aye-aye</name>
    <name type="synonym">Sciurus madagascariensis</name>
    <dbReference type="NCBI Taxonomy" id="31869"/>
    <lineage>
        <taxon>Eukaryota</taxon>
        <taxon>Metazoa</taxon>
        <taxon>Chordata</taxon>
        <taxon>Craniata</taxon>
        <taxon>Vertebrata</taxon>
        <taxon>Euteleostomi</taxon>
        <taxon>Mammalia</taxon>
        <taxon>Eutheria</taxon>
        <taxon>Euarchontoglires</taxon>
        <taxon>Primates</taxon>
        <taxon>Strepsirrhini</taxon>
        <taxon>Chiromyiformes</taxon>
        <taxon>Daubentoniidae</taxon>
        <taxon>Daubentonia</taxon>
    </lineage>
</organism>
<feature type="non-terminal residue" evidence="2">
    <location>
        <position position="111"/>
    </location>
</feature>
<evidence type="ECO:0000313" key="2">
    <source>
        <dbReference type="EMBL" id="KAL2766499.1"/>
    </source>
</evidence>
<dbReference type="AlphaFoldDB" id="A0ABD2DHZ2"/>
<keyword evidence="3" id="KW-1185">Reference proteome</keyword>
<feature type="compositionally biased region" description="Basic residues" evidence="1">
    <location>
        <begin position="70"/>
        <end position="100"/>
    </location>
</feature>
<evidence type="ECO:0000256" key="1">
    <source>
        <dbReference type="SAM" id="MobiDB-lite"/>
    </source>
</evidence>
<comment type="caution">
    <text evidence="2">The sequence shown here is derived from an EMBL/GenBank/DDBJ whole genome shotgun (WGS) entry which is preliminary data.</text>
</comment>
<dbReference type="EMBL" id="JBFSEQ010000011">
    <property type="protein sequence ID" value="KAL2766499.1"/>
    <property type="molecule type" value="Genomic_DNA"/>
</dbReference>
<proteinExistence type="predicted"/>
<evidence type="ECO:0000313" key="3">
    <source>
        <dbReference type="Proteomes" id="UP001610411"/>
    </source>
</evidence>
<accession>A0ABD2DHZ2</accession>
<feature type="non-terminal residue" evidence="2">
    <location>
        <position position="1"/>
    </location>
</feature>
<dbReference type="Proteomes" id="UP001610411">
    <property type="component" value="Unassembled WGS sequence"/>
</dbReference>
<feature type="region of interest" description="Disordered" evidence="1">
    <location>
        <begin position="17"/>
        <end position="111"/>
    </location>
</feature>
<sequence>AKLCTWFEQPRFSRLLQITHDAEQSPRSHGQPFSGRPRRHGQGQRQGRPAAEGGGRRASGGEAAEAGAGGRRRGAGGRGRRAASGQRRPRHPGGWRRRRLSMGIFSLKNAG</sequence>
<name>A0ABD2DHZ2_DAUMA</name>
<reference evidence="2 3" key="1">
    <citation type="journal article" date="2024" name="G3 (Bethesda)">
        <title>A hybrid genome assembly of the endangered aye-aye (Daubentonia madagascariensis).</title>
        <authorList>
            <person name="Versoza C.J."/>
            <person name="Pfeifer S.P."/>
        </authorList>
    </citation>
    <scope>NUCLEOTIDE SEQUENCE [LARGE SCALE GENOMIC DNA]</scope>
    <source>
        <strain evidence="2">6821</strain>
    </source>
</reference>
<gene>
    <name evidence="2" type="ORF">WCI35_028502</name>
</gene>